<proteinExistence type="predicted"/>
<dbReference type="EMBL" id="LCMS01000003">
    <property type="protein sequence ID" value="KKU41502.1"/>
    <property type="molecule type" value="Genomic_DNA"/>
</dbReference>
<keyword evidence="1" id="KW-1133">Transmembrane helix</keyword>
<feature type="transmembrane region" description="Helical" evidence="1">
    <location>
        <begin position="57"/>
        <end position="78"/>
    </location>
</feature>
<evidence type="ECO:0000313" key="2">
    <source>
        <dbReference type="EMBL" id="KKU41502.1"/>
    </source>
</evidence>
<organism evidence="2 3">
    <name type="scientific">Candidatus Uhrbacteria bacterium GW2011_GWE2_46_68</name>
    <dbReference type="NCBI Taxonomy" id="1618994"/>
    <lineage>
        <taxon>Bacteria</taxon>
        <taxon>Candidatus Uhriibacteriota</taxon>
    </lineage>
</organism>
<dbReference type="STRING" id="1618994.UX57_C0003G0002"/>
<gene>
    <name evidence="2" type="ORF">UX57_C0003G0002</name>
</gene>
<dbReference type="AlphaFoldDB" id="A0A0G1Q9K3"/>
<evidence type="ECO:0000313" key="3">
    <source>
        <dbReference type="Proteomes" id="UP000034795"/>
    </source>
</evidence>
<comment type="caution">
    <text evidence="2">The sequence shown here is derived from an EMBL/GenBank/DDBJ whole genome shotgun (WGS) entry which is preliminary data.</text>
</comment>
<dbReference type="InterPro" id="IPR043993">
    <property type="entry name" value="T4SS_pilin"/>
</dbReference>
<keyword evidence="1" id="KW-0812">Transmembrane</keyword>
<reference evidence="2 3" key="1">
    <citation type="journal article" date="2015" name="Nature">
        <title>rRNA introns, odd ribosomes, and small enigmatic genomes across a large radiation of phyla.</title>
        <authorList>
            <person name="Brown C.T."/>
            <person name="Hug L.A."/>
            <person name="Thomas B.C."/>
            <person name="Sharon I."/>
            <person name="Castelle C.J."/>
            <person name="Singh A."/>
            <person name="Wilkins M.J."/>
            <person name="Williams K.H."/>
            <person name="Banfield J.F."/>
        </authorList>
    </citation>
    <scope>NUCLEOTIDE SEQUENCE [LARGE SCALE GENOMIC DNA]</scope>
</reference>
<accession>A0A0G1Q9K3</accession>
<evidence type="ECO:0000256" key="1">
    <source>
        <dbReference type="SAM" id="Phobius"/>
    </source>
</evidence>
<dbReference type="Pfam" id="PF18895">
    <property type="entry name" value="T4SS_pilin"/>
    <property type="match status" value="1"/>
</dbReference>
<keyword evidence="1" id="KW-0472">Membrane</keyword>
<name>A0A0G1Q9K3_9BACT</name>
<sequence>MKILQWIPSMFLAIIPTVVFADDAYDAVTAGLGRAGSEAGYVTATSFAETVAGLIDVVLSILGVAFLILIVWSGFKWLTAQGDSKKTQDATKMLVNAVIGILLSAAV</sequence>
<dbReference type="Proteomes" id="UP000034795">
    <property type="component" value="Unassembled WGS sequence"/>
</dbReference>
<protein>
    <submittedName>
        <fullName evidence="2">Uncharacterized protein</fullName>
    </submittedName>
</protein>